<evidence type="ECO:0000256" key="3">
    <source>
        <dbReference type="ARBA" id="ARBA00022490"/>
    </source>
</evidence>
<dbReference type="EC" id="6.1.1.9" evidence="12"/>
<evidence type="ECO:0000256" key="6">
    <source>
        <dbReference type="ARBA" id="ARBA00022840"/>
    </source>
</evidence>
<dbReference type="InterPro" id="IPR009080">
    <property type="entry name" value="tRNAsynth_Ia_anticodon-bd"/>
</dbReference>
<keyword evidence="8 12" id="KW-0175">Coiled coil</keyword>
<evidence type="ECO:0000256" key="5">
    <source>
        <dbReference type="ARBA" id="ARBA00022741"/>
    </source>
</evidence>
<reference evidence="16 17" key="1">
    <citation type="journal article" date="2019" name="Appl. Environ. Microbiol.">
        <title>Environmental Evidence and Genomic Insight of Iron-oxidizing Bacteria Preference Towards More Corrosion Resistant Stainless Steel at Higher Salinities.</title>
        <authorList>
            <person name="Garrison C.E."/>
            <person name="Price K.A."/>
            <person name="Field E.K."/>
        </authorList>
    </citation>
    <scope>NUCLEOTIDE SEQUENCE [LARGE SCALE GENOMIC DNA]</scope>
    <source>
        <strain evidence="16 17">P3</strain>
    </source>
</reference>
<feature type="domain" description="Methionyl/Valyl/Leucyl/Isoleucyl-tRNA synthetase anticodon-binding" evidence="14">
    <location>
        <begin position="614"/>
        <end position="760"/>
    </location>
</feature>
<dbReference type="FunFam" id="1.10.287.380:FF:000001">
    <property type="entry name" value="Valine--tRNA ligase"/>
    <property type="match status" value="1"/>
</dbReference>
<feature type="domain" description="Aminoacyl-tRNA synthetase class Ia" evidence="13">
    <location>
        <begin position="20"/>
        <end position="573"/>
    </location>
</feature>
<dbReference type="Proteomes" id="UP000306585">
    <property type="component" value="Unassembled WGS sequence"/>
</dbReference>
<evidence type="ECO:0000313" key="16">
    <source>
        <dbReference type="EMBL" id="TLS67198.1"/>
    </source>
</evidence>
<evidence type="ECO:0000256" key="1">
    <source>
        <dbReference type="ARBA" id="ARBA00004496"/>
    </source>
</evidence>
<comment type="domain">
    <text evidence="12">The C-terminal coiled-coil domain is crucial for aminoacylation activity.</text>
</comment>
<dbReference type="NCBIfam" id="NF004349">
    <property type="entry name" value="PRK05729.1"/>
    <property type="match status" value="1"/>
</dbReference>
<keyword evidence="3 12" id="KW-0963">Cytoplasm</keyword>
<evidence type="ECO:0000313" key="17">
    <source>
        <dbReference type="Proteomes" id="UP000306585"/>
    </source>
</evidence>
<dbReference type="RefSeq" id="WP_138239116.1">
    <property type="nucleotide sequence ID" value="NZ_VBRY01000006.1"/>
</dbReference>
<accession>A0A5R9GNG5</accession>
<dbReference type="Gene3D" id="3.40.50.620">
    <property type="entry name" value="HUPs"/>
    <property type="match status" value="2"/>
</dbReference>
<dbReference type="CDD" id="cd00817">
    <property type="entry name" value="ValRS_core"/>
    <property type="match status" value="1"/>
</dbReference>
<keyword evidence="4 12" id="KW-0436">Ligase</keyword>
<dbReference type="Gene3D" id="1.10.730.10">
    <property type="entry name" value="Isoleucyl-tRNA Synthetase, Domain 1"/>
    <property type="match status" value="1"/>
</dbReference>
<dbReference type="AlphaFoldDB" id="A0A5R9GNG5"/>
<comment type="caution">
    <text evidence="16">The sequence shown here is derived from an EMBL/GenBank/DDBJ whole genome shotgun (WGS) entry which is preliminary data.</text>
</comment>
<comment type="subcellular location">
    <subcellularLocation>
        <location evidence="1 12">Cytoplasm</location>
    </subcellularLocation>
</comment>
<keyword evidence="7 12" id="KW-0648">Protein biosynthesis</keyword>
<dbReference type="InterPro" id="IPR002303">
    <property type="entry name" value="Valyl-tRNA_ligase"/>
</dbReference>
<dbReference type="GO" id="GO:0005829">
    <property type="term" value="C:cytosol"/>
    <property type="evidence" value="ECO:0007669"/>
    <property type="project" value="TreeGrafter"/>
</dbReference>
<protein>
    <recommendedName>
        <fullName evidence="12">Valine--tRNA ligase</fullName>
        <ecNumber evidence="12">6.1.1.9</ecNumber>
    </recommendedName>
    <alternativeName>
        <fullName evidence="12">Valyl-tRNA synthetase</fullName>
        <shortName evidence="12">ValRS</shortName>
    </alternativeName>
</protein>
<dbReference type="Pfam" id="PF00133">
    <property type="entry name" value="tRNA-synt_1"/>
    <property type="match status" value="1"/>
</dbReference>
<dbReference type="FunFam" id="1.10.730.10:FF:000014">
    <property type="entry name" value="Valine--tRNA ligase"/>
    <property type="match status" value="1"/>
</dbReference>
<evidence type="ECO:0000259" key="15">
    <source>
        <dbReference type="Pfam" id="PF10458"/>
    </source>
</evidence>
<feature type="short sequence motif" description="'KMSKS' region" evidence="12">
    <location>
        <begin position="533"/>
        <end position="537"/>
    </location>
</feature>
<feature type="domain" description="Valyl-tRNA synthetase tRNA-binding arm" evidence="15">
    <location>
        <begin position="818"/>
        <end position="882"/>
    </location>
</feature>
<evidence type="ECO:0000256" key="9">
    <source>
        <dbReference type="ARBA" id="ARBA00023146"/>
    </source>
</evidence>
<dbReference type="InterPro" id="IPR013155">
    <property type="entry name" value="M/V/L/I-tRNA-synth_anticd-bd"/>
</dbReference>
<dbReference type="FunFam" id="3.40.50.620:FF:000032">
    <property type="entry name" value="Valine--tRNA ligase"/>
    <property type="match status" value="1"/>
</dbReference>
<dbReference type="PANTHER" id="PTHR11946:SF93">
    <property type="entry name" value="VALINE--TRNA LIGASE, CHLOROPLASTIC_MITOCHONDRIAL 2"/>
    <property type="match status" value="1"/>
</dbReference>
<comment type="similarity">
    <text evidence="11 12">Belongs to the class-I aminoacyl-tRNA synthetase family. ValS type 1 subfamily.</text>
</comment>
<evidence type="ECO:0000259" key="13">
    <source>
        <dbReference type="Pfam" id="PF00133"/>
    </source>
</evidence>
<comment type="subunit">
    <text evidence="2 12">Monomer.</text>
</comment>
<dbReference type="FunFam" id="3.40.50.620:FF:000098">
    <property type="entry name" value="Valine--tRNA ligase"/>
    <property type="match status" value="1"/>
</dbReference>
<evidence type="ECO:0000256" key="4">
    <source>
        <dbReference type="ARBA" id="ARBA00022598"/>
    </source>
</evidence>
<dbReference type="SUPFAM" id="SSF52374">
    <property type="entry name" value="Nucleotidylyl transferase"/>
    <property type="match status" value="1"/>
</dbReference>
<dbReference type="PRINTS" id="PR00986">
    <property type="entry name" value="TRNASYNTHVAL"/>
</dbReference>
<dbReference type="HAMAP" id="MF_02004">
    <property type="entry name" value="Val_tRNA_synth_type1"/>
    <property type="match status" value="1"/>
</dbReference>
<dbReference type="Pfam" id="PF08264">
    <property type="entry name" value="Anticodon_1"/>
    <property type="match status" value="1"/>
</dbReference>
<dbReference type="SUPFAM" id="SSF50677">
    <property type="entry name" value="ValRS/IleRS/LeuRS editing domain"/>
    <property type="match status" value="1"/>
</dbReference>
<dbReference type="SUPFAM" id="SSF46589">
    <property type="entry name" value="tRNA-binding arm"/>
    <property type="match status" value="1"/>
</dbReference>
<gene>
    <name evidence="12" type="primary">valS</name>
    <name evidence="16" type="ORF">FEF65_07075</name>
</gene>
<organism evidence="16 17">
    <name type="scientific">Mariprofundus erugo</name>
    <dbReference type="NCBI Taxonomy" id="2528639"/>
    <lineage>
        <taxon>Bacteria</taxon>
        <taxon>Pseudomonadati</taxon>
        <taxon>Pseudomonadota</taxon>
        <taxon>Candidatius Mariprofundia</taxon>
        <taxon>Mariprofundales</taxon>
        <taxon>Mariprofundaceae</taxon>
        <taxon>Mariprofundus</taxon>
    </lineage>
</organism>
<dbReference type="CDD" id="cd07962">
    <property type="entry name" value="Anticodon_Ia_Val"/>
    <property type="match status" value="1"/>
</dbReference>
<proteinExistence type="inferred from homology"/>
<keyword evidence="5 12" id="KW-0547">Nucleotide-binding</keyword>
<feature type="binding site" evidence="12">
    <location>
        <position position="536"/>
    </location>
    <ligand>
        <name>ATP</name>
        <dbReference type="ChEBI" id="CHEBI:30616"/>
    </ligand>
</feature>
<dbReference type="InterPro" id="IPR037118">
    <property type="entry name" value="Val-tRNA_synth_C_sf"/>
</dbReference>
<dbReference type="Pfam" id="PF10458">
    <property type="entry name" value="Val_tRNA-synt_C"/>
    <property type="match status" value="1"/>
</dbReference>
<dbReference type="InterPro" id="IPR002300">
    <property type="entry name" value="aa-tRNA-synth_Ia"/>
</dbReference>
<dbReference type="FunFam" id="3.90.740.10:FF:000005">
    <property type="entry name" value="Valine--tRNA ligase, mitochondrial"/>
    <property type="match status" value="1"/>
</dbReference>
<evidence type="ECO:0000256" key="2">
    <source>
        <dbReference type="ARBA" id="ARBA00011245"/>
    </source>
</evidence>
<dbReference type="GO" id="GO:0005524">
    <property type="term" value="F:ATP binding"/>
    <property type="evidence" value="ECO:0007669"/>
    <property type="project" value="UniProtKB-UniRule"/>
</dbReference>
<evidence type="ECO:0000256" key="12">
    <source>
        <dbReference type="HAMAP-Rule" id="MF_02004"/>
    </source>
</evidence>
<dbReference type="NCBIfam" id="TIGR00422">
    <property type="entry name" value="valS"/>
    <property type="match status" value="1"/>
</dbReference>
<comment type="domain">
    <text evidence="12">ValRS has two distinct active sites: one for aminoacylation and one for editing. The misactivated threonine is translocated from the active site to the editing site.</text>
</comment>
<evidence type="ECO:0000256" key="10">
    <source>
        <dbReference type="ARBA" id="ARBA00047552"/>
    </source>
</evidence>
<evidence type="ECO:0000256" key="11">
    <source>
        <dbReference type="ARBA" id="ARBA00060830"/>
    </source>
</evidence>
<dbReference type="GO" id="GO:0004832">
    <property type="term" value="F:valine-tRNA ligase activity"/>
    <property type="evidence" value="ECO:0007669"/>
    <property type="project" value="UniProtKB-UniRule"/>
</dbReference>
<dbReference type="InterPro" id="IPR033705">
    <property type="entry name" value="Anticodon_Ia_Val"/>
</dbReference>
<evidence type="ECO:0000256" key="8">
    <source>
        <dbReference type="ARBA" id="ARBA00023054"/>
    </source>
</evidence>
<sequence length="886" mass="100529">MSQHELAKTYDPQAVEPAINDQWLNSDAFRPKTASSDQPDDSYCIVIPPPNVTGSLHMGHAFTFTIQDTLIRWQRLKGKSTLWQPGTDHAGIATQMVVERLLDKEGVHRRDLGRDRFLDRVWEWKEHSGGTIVNQLKRLGASCDWSRERFTLDEGLSDAVREVFVRLYEEGLIYRGKRLVNWDPVLETAVSDLEVAHDEEQGHFWHMCYPHADDPAQHVIVATTRPETMFGDAAVAVHPDDERYKALIGKELILPLTGRTIPVIADEYVDPAFGTGCVKITPAHDFNDYEVGKRHNLPLINILTPQAHMLDCEFVPQKFRGMERYEAREHVVADLDAEGLLYKVEEHTHQVGRGDRSHAVLEPFLTDQWYVSIKPLAEPAIRAVEEGEIRFVPQFWEKTYFEWMRNIQDWCISRQLWWGHRIPAWYCGACDHITVSRETPECCGGCGSAAIHQDEDVLDTWFSSGLWPFSTLGWPEKTPELEQFYPTNVLVTGFDIIFFWVARMIMMGMKFTGQVPFRDIYIHALIRDAQGQKMSKSKGNVIDPLEMSSKYGADALRFTLAHMATPGRDVKLDESRIESNRNFMNKIWNAARFVFMNRGSAVADASVRPQLDVNRWILAELDGVAVEVDRALVEYRFNEAAGSLYNFIWGTYCDWYVEAAKVSLYGDDEAAKVETQTVMLTALEGWLKLLHPICPFITETLWQELHGADARLVTASWHTPREDHDMDAMQRMRRVIEVVTAIRSIRGEMNVNPGKRIEAVIACDASVQQALQAEERLLMNLARLESLNWIAADGEVDGAAVAPLADARVYLPLAGLVDVAEEMARLGKNIARLEKDIAMREGKLGNAKFRDNAPADVVAKVQEELAEAKAKQSEMLAGMERLRALV</sequence>
<name>A0A5R9GNG5_9PROT</name>
<dbReference type="GO" id="GO:0002161">
    <property type="term" value="F:aminoacyl-tRNA deacylase activity"/>
    <property type="evidence" value="ECO:0007669"/>
    <property type="project" value="InterPro"/>
</dbReference>
<comment type="catalytic activity">
    <reaction evidence="10 12">
        <text>tRNA(Val) + L-valine + ATP = L-valyl-tRNA(Val) + AMP + diphosphate</text>
        <dbReference type="Rhea" id="RHEA:10704"/>
        <dbReference type="Rhea" id="RHEA-COMP:9672"/>
        <dbReference type="Rhea" id="RHEA-COMP:9708"/>
        <dbReference type="ChEBI" id="CHEBI:30616"/>
        <dbReference type="ChEBI" id="CHEBI:33019"/>
        <dbReference type="ChEBI" id="CHEBI:57762"/>
        <dbReference type="ChEBI" id="CHEBI:78442"/>
        <dbReference type="ChEBI" id="CHEBI:78537"/>
        <dbReference type="ChEBI" id="CHEBI:456215"/>
        <dbReference type="EC" id="6.1.1.9"/>
    </reaction>
</comment>
<keyword evidence="9 12" id="KW-0030">Aminoacyl-tRNA synthetase</keyword>
<dbReference type="PROSITE" id="PS00178">
    <property type="entry name" value="AA_TRNA_LIGASE_I"/>
    <property type="match status" value="1"/>
</dbReference>
<evidence type="ECO:0000256" key="7">
    <source>
        <dbReference type="ARBA" id="ARBA00022917"/>
    </source>
</evidence>
<keyword evidence="17" id="KW-1185">Reference proteome</keyword>
<dbReference type="InterPro" id="IPR001412">
    <property type="entry name" value="aa-tRNA-synth_I_CS"/>
</dbReference>
<dbReference type="InterPro" id="IPR010978">
    <property type="entry name" value="tRNA-bd_arm"/>
</dbReference>
<dbReference type="SUPFAM" id="SSF47323">
    <property type="entry name" value="Anticodon-binding domain of a subclass of class I aminoacyl-tRNA synthetases"/>
    <property type="match status" value="1"/>
</dbReference>
<feature type="short sequence motif" description="'HIGH' region" evidence="12">
    <location>
        <begin position="50"/>
        <end position="60"/>
    </location>
</feature>
<dbReference type="InterPro" id="IPR019499">
    <property type="entry name" value="Val-tRNA_synth_tRNA-bd"/>
</dbReference>
<keyword evidence="6 12" id="KW-0067">ATP-binding</keyword>
<dbReference type="InterPro" id="IPR009008">
    <property type="entry name" value="Val/Leu/Ile-tRNA-synth_edit"/>
</dbReference>
<dbReference type="EMBL" id="VBRY01000006">
    <property type="protein sequence ID" value="TLS67198.1"/>
    <property type="molecule type" value="Genomic_DNA"/>
</dbReference>
<dbReference type="GO" id="GO:0006438">
    <property type="term" value="P:valyl-tRNA aminoacylation"/>
    <property type="evidence" value="ECO:0007669"/>
    <property type="project" value="UniProtKB-UniRule"/>
</dbReference>
<dbReference type="InterPro" id="IPR014729">
    <property type="entry name" value="Rossmann-like_a/b/a_fold"/>
</dbReference>
<evidence type="ECO:0000259" key="14">
    <source>
        <dbReference type="Pfam" id="PF08264"/>
    </source>
</evidence>
<dbReference type="Gene3D" id="3.90.740.10">
    <property type="entry name" value="Valyl/Leucyl/Isoleucyl-tRNA synthetase, editing domain"/>
    <property type="match status" value="2"/>
</dbReference>
<dbReference type="PANTHER" id="PTHR11946">
    <property type="entry name" value="VALYL-TRNA SYNTHETASES"/>
    <property type="match status" value="1"/>
</dbReference>
<comment type="function">
    <text evidence="12">Catalyzes the attachment of valine to tRNA(Val). As ValRS can inadvertently accommodate and process structurally similar amino acids such as threonine, to avoid such errors, it has a 'posttransfer' editing activity that hydrolyzes mischarged Thr-tRNA(Val) in a tRNA-dependent manner.</text>
</comment>
<dbReference type="Gene3D" id="1.10.287.380">
    <property type="entry name" value="Valyl-tRNA synthetase, C-terminal domain"/>
    <property type="match status" value="1"/>
</dbReference>